<dbReference type="AlphaFoldDB" id="A0A7G2CKB8"/>
<evidence type="ECO:0000256" key="3">
    <source>
        <dbReference type="ARBA" id="ARBA00022676"/>
    </source>
</evidence>
<dbReference type="InterPro" id="IPR002659">
    <property type="entry name" value="Glyco_trans_31"/>
</dbReference>
<keyword evidence="5" id="KW-0812">Transmembrane</keyword>
<dbReference type="Proteomes" id="UP000515908">
    <property type="component" value="Chromosome 15"/>
</dbReference>
<gene>
    <name evidence="10" type="ORF">ADEAN_000733800</name>
</gene>
<evidence type="ECO:0000256" key="4">
    <source>
        <dbReference type="ARBA" id="ARBA00022679"/>
    </source>
</evidence>
<evidence type="ECO:0000256" key="2">
    <source>
        <dbReference type="ARBA" id="ARBA00008661"/>
    </source>
</evidence>
<dbReference type="EMBL" id="LR877159">
    <property type="protein sequence ID" value="CAD2219825.1"/>
    <property type="molecule type" value="Genomic_DNA"/>
</dbReference>
<evidence type="ECO:0000256" key="8">
    <source>
        <dbReference type="ARBA" id="ARBA00023034"/>
    </source>
</evidence>
<keyword evidence="9" id="KW-0472">Membrane</keyword>
<proteinExistence type="inferred from homology"/>
<evidence type="ECO:0000313" key="11">
    <source>
        <dbReference type="Proteomes" id="UP000515908"/>
    </source>
</evidence>
<evidence type="ECO:0000256" key="6">
    <source>
        <dbReference type="ARBA" id="ARBA00022968"/>
    </source>
</evidence>
<comment type="similarity">
    <text evidence="2">Belongs to the glycosyltransferase 31 family.</text>
</comment>
<reference evidence="10 11" key="1">
    <citation type="submission" date="2020-08" db="EMBL/GenBank/DDBJ databases">
        <authorList>
            <person name="Newling K."/>
            <person name="Davey J."/>
            <person name="Forrester S."/>
        </authorList>
    </citation>
    <scope>NUCLEOTIDE SEQUENCE [LARGE SCALE GENOMIC DNA]</scope>
    <source>
        <strain evidence="11">Crithidia deanei Carvalho (ATCC PRA-265)</strain>
    </source>
</reference>
<sequence length="497" mass="57051">MDNEKRRLFRAGQRRSFLRYKGVATEQNGFMGKALFLYLISASPPSSKEWTVGSLELSDNPLVPSVPVTAISTSLFREALTHRDILWITDLHDLPSSSGKKYGEGGKSGWGVEAEVTMSMKLLRGLFYMAHQFPHAQFIQKADDDVFIKLPQLVRDLGRFQGQADAYNNYGLHPYRIPYLYGGIVKFFNSRSGKVSFASGMGEFVNQELLQTIVREASVESDITTPDKRYTFNALIGLCFAPYDSTLANDYRWHHLDHEDVFLGYLVGLVGIGAYTRYENTPVKMKPTSKGFADMIKPNLVQYFRYDLCRAHDYLSGRNIRKTKMRDSVFVHHVLEEEIYLFLLVFFSNPKPFCEKLNAATEADGFDFVELPYTKAVEQYGDFCKTVKDRFPWTEESIFEDLVGGTFRTDALEQWRPLLDLPDPNPDQCEPTGCIPELYQRGPVPFHWWDLFTLYDAAIPREERRLGEKERNQVLPPLFMETTVRCDTVREPADNVN</sequence>
<dbReference type="GO" id="GO:0016758">
    <property type="term" value="F:hexosyltransferase activity"/>
    <property type="evidence" value="ECO:0007669"/>
    <property type="project" value="InterPro"/>
</dbReference>
<evidence type="ECO:0000256" key="7">
    <source>
        <dbReference type="ARBA" id="ARBA00022989"/>
    </source>
</evidence>
<dbReference type="Pfam" id="PF01762">
    <property type="entry name" value="Galactosyl_T"/>
    <property type="match status" value="1"/>
</dbReference>
<organism evidence="10 11">
    <name type="scientific">Angomonas deanei</name>
    <dbReference type="NCBI Taxonomy" id="59799"/>
    <lineage>
        <taxon>Eukaryota</taxon>
        <taxon>Discoba</taxon>
        <taxon>Euglenozoa</taxon>
        <taxon>Kinetoplastea</taxon>
        <taxon>Metakinetoplastina</taxon>
        <taxon>Trypanosomatida</taxon>
        <taxon>Trypanosomatidae</taxon>
        <taxon>Strigomonadinae</taxon>
        <taxon>Angomonas</taxon>
    </lineage>
</organism>
<keyword evidence="3 10" id="KW-0328">Glycosyltransferase</keyword>
<evidence type="ECO:0000256" key="5">
    <source>
        <dbReference type="ARBA" id="ARBA00022692"/>
    </source>
</evidence>
<evidence type="ECO:0000256" key="9">
    <source>
        <dbReference type="ARBA" id="ARBA00023136"/>
    </source>
</evidence>
<keyword evidence="11" id="KW-1185">Reference proteome</keyword>
<dbReference type="VEuPathDB" id="TriTrypDB:ADEAN_000733800"/>
<keyword evidence="7" id="KW-1133">Transmembrane helix</keyword>
<evidence type="ECO:0000256" key="1">
    <source>
        <dbReference type="ARBA" id="ARBA00004323"/>
    </source>
</evidence>
<evidence type="ECO:0000313" key="10">
    <source>
        <dbReference type="EMBL" id="CAD2219825.1"/>
    </source>
</evidence>
<keyword evidence="8" id="KW-0333">Golgi apparatus</keyword>
<comment type="subcellular location">
    <subcellularLocation>
        <location evidence="1">Golgi apparatus membrane</location>
        <topology evidence="1">Single-pass type II membrane protein</topology>
    </subcellularLocation>
</comment>
<accession>A0A7G2CKB8</accession>
<dbReference type="GO" id="GO:0000139">
    <property type="term" value="C:Golgi membrane"/>
    <property type="evidence" value="ECO:0007669"/>
    <property type="project" value="UniProtKB-SubCell"/>
</dbReference>
<protein>
    <submittedName>
        <fullName evidence="10">Galactosyltransferase, putative</fullName>
    </submittedName>
</protein>
<dbReference type="Gene3D" id="3.90.550.50">
    <property type="match status" value="1"/>
</dbReference>
<keyword evidence="4 10" id="KW-0808">Transferase</keyword>
<name>A0A7G2CKB8_9TRYP</name>
<keyword evidence="6" id="KW-0735">Signal-anchor</keyword>